<evidence type="ECO:0000259" key="2">
    <source>
        <dbReference type="PROSITE" id="PS51352"/>
    </source>
</evidence>
<dbReference type="SUPFAM" id="SSF52833">
    <property type="entry name" value="Thioredoxin-like"/>
    <property type="match status" value="1"/>
</dbReference>
<dbReference type="PANTHER" id="PTHR42852:SF17">
    <property type="entry name" value="THIOREDOXIN-LIKE PROTEIN HI_1115"/>
    <property type="match status" value="1"/>
</dbReference>
<feature type="domain" description="Thioredoxin" evidence="2">
    <location>
        <begin position="47"/>
        <end position="181"/>
    </location>
</feature>
<reference evidence="3 4" key="1">
    <citation type="submission" date="2020-05" db="EMBL/GenBank/DDBJ databases">
        <title>MicrobeNet Type strains.</title>
        <authorList>
            <person name="Nicholson A.C."/>
        </authorList>
    </citation>
    <scope>NUCLEOTIDE SEQUENCE [LARGE SCALE GENOMIC DNA]</scope>
    <source>
        <strain evidence="3 4">JCM 3224</strain>
    </source>
</reference>
<dbReference type="InterPro" id="IPR013766">
    <property type="entry name" value="Thioredoxin_domain"/>
</dbReference>
<dbReference type="PANTHER" id="PTHR42852">
    <property type="entry name" value="THIOL:DISULFIDE INTERCHANGE PROTEIN DSBE"/>
    <property type="match status" value="1"/>
</dbReference>
<dbReference type="Pfam" id="PF00578">
    <property type="entry name" value="AhpC-TSA"/>
    <property type="match status" value="1"/>
</dbReference>
<feature type="signal peptide" evidence="1">
    <location>
        <begin position="1"/>
        <end position="19"/>
    </location>
</feature>
<dbReference type="PROSITE" id="PS00194">
    <property type="entry name" value="THIOREDOXIN_1"/>
    <property type="match status" value="1"/>
</dbReference>
<dbReference type="Gene3D" id="3.40.30.10">
    <property type="entry name" value="Glutaredoxin"/>
    <property type="match status" value="1"/>
</dbReference>
<evidence type="ECO:0000313" key="3">
    <source>
        <dbReference type="EMBL" id="NNH70592.1"/>
    </source>
</evidence>
<dbReference type="GO" id="GO:0016491">
    <property type="term" value="F:oxidoreductase activity"/>
    <property type="evidence" value="ECO:0007669"/>
    <property type="project" value="InterPro"/>
</dbReference>
<dbReference type="InterPro" id="IPR036249">
    <property type="entry name" value="Thioredoxin-like_sf"/>
</dbReference>
<name>A0A849BVK8_9NOCA</name>
<comment type="caution">
    <text evidence="3">The sequence shown here is derived from an EMBL/GenBank/DDBJ whole genome shotgun (WGS) entry which is preliminary data.</text>
</comment>
<accession>A0A849BVK8</accession>
<feature type="chain" id="PRO_5038688777" evidence="1">
    <location>
        <begin position="20"/>
        <end position="181"/>
    </location>
</feature>
<dbReference type="EMBL" id="JABELX010000004">
    <property type="protein sequence ID" value="NNH70592.1"/>
    <property type="molecule type" value="Genomic_DNA"/>
</dbReference>
<keyword evidence="4" id="KW-1185">Reference proteome</keyword>
<dbReference type="InterPro" id="IPR000866">
    <property type="entry name" value="AhpC/TSA"/>
</dbReference>
<keyword evidence="1" id="KW-0732">Signal</keyword>
<dbReference type="PROSITE" id="PS51352">
    <property type="entry name" value="THIOREDOXIN_2"/>
    <property type="match status" value="1"/>
</dbReference>
<dbReference type="GO" id="GO:0016209">
    <property type="term" value="F:antioxidant activity"/>
    <property type="evidence" value="ECO:0007669"/>
    <property type="project" value="InterPro"/>
</dbReference>
<dbReference type="AlphaFoldDB" id="A0A849BVK8"/>
<dbReference type="PROSITE" id="PS51257">
    <property type="entry name" value="PROKAR_LIPOPROTEIN"/>
    <property type="match status" value="1"/>
</dbReference>
<gene>
    <name evidence="3" type="ORF">HLB23_12085</name>
</gene>
<sequence length="181" mass="18926">MTFGWKLIPLLAATVVAAAGCGGSDQSTDTAASTSSSAVPATAATTAAPVPEELRFTAKTIDGKEFSGETLAGERAVLWFWTPWCPTCQREAPGIAAAALAHPEVTFVGVAAQDEVSAMRDFTDKYGLNFTTIADTDGAVWQRFGITAQPAFAFISKYSDIDVVRGAISESELDAQLKALG</sequence>
<protein>
    <submittedName>
        <fullName evidence="3">Redoxin domain-containing protein</fullName>
    </submittedName>
</protein>
<evidence type="ECO:0000313" key="4">
    <source>
        <dbReference type="Proteomes" id="UP000586827"/>
    </source>
</evidence>
<proteinExistence type="predicted"/>
<evidence type="ECO:0000256" key="1">
    <source>
        <dbReference type="SAM" id="SignalP"/>
    </source>
</evidence>
<dbReference type="Proteomes" id="UP000586827">
    <property type="component" value="Unassembled WGS sequence"/>
</dbReference>
<dbReference type="InterPro" id="IPR017937">
    <property type="entry name" value="Thioredoxin_CS"/>
</dbReference>
<organism evidence="3 4">
    <name type="scientific">Nocardia uniformis</name>
    <dbReference type="NCBI Taxonomy" id="53432"/>
    <lineage>
        <taxon>Bacteria</taxon>
        <taxon>Bacillati</taxon>
        <taxon>Actinomycetota</taxon>
        <taxon>Actinomycetes</taxon>
        <taxon>Mycobacteriales</taxon>
        <taxon>Nocardiaceae</taxon>
        <taxon>Nocardia</taxon>
    </lineage>
</organism>
<dbReference type="InterPro" id="IPR050553">
    <property type="entry name" value="Thioredoxin_ResA/DsbE_sf"/>
</dbReference>